<dbReference type="Proteomes" id="UP000001312">
    <property type="component" value="Unassembled WGS sequence"/>
</dbReference>
<dbReference type="AlphaFoldDB" id="A7EKS5"/>
<dbReference type="GeneID" id="5489077"/>
<evidence type="ECO:0000256" key="1">
    <source>
        <dbReference type="SAM" id="MobiDB-lite"/>
    </source>
</evidence>
<evidence type="ECO:0000313" key="3">
    <source>
        <dbReference type="Proteomes" id="UP000001312"/>
    </source>
</evidence>
<evidence type="ECO:0000313" key="2">
    <source>
        <dbReference type="EMBL" id="EDO03441.1"/>
    </source>
</evidence>
<protein>
    <submittedName>
        <fullName evidence="2">Uncharacterized protein</fullName>
    </submittedName>
</protein>
<name>A7EKS5_SCLS1</name>
<dbReference type="HOGENOM" id="CLU_1732571_0_0_1"/>
<dbReference type="EMBL" id="CH476627">
    <property type="protein sequence ID" value="EDO03441.1"/>
    <property type="molecule type" value="Genomic_DNA"/>
</dbReference>
<dbReference type="InParanoid" id="A7EKS5"/>
<dbReference type="RefSeq" id="XP_001593000.1">
    <property type="nucleotide sequence ID" value="XM_001592950.1"/>
</dbReference>
<feature type="compositionally biased region" description="Polar residues" evidence="1">
    <location>
        <begin position="103"/>
        <end position="119"/>
    </location>
</feature>
<keyword evidence="3" id="KW-1185">Reference proteome</keyword>
<dbReference type="KEGG" id="ssl:SS1G_05922"/>
<organism evidence="2 3">
    <name type="scientific">Sclerotinia sclerotiorum (strain ATCC 18683 / 1980 / Ss-1)</name>
    <name type="common">White mold</name>
    <name type="synonym">Whetzelinia sclerotiorum</name>
    <dbReference type="NCBI Taxonomy" id="665079"/>
    <lineage>
        <taxon>Eukaryota</taxon>
        <taxon>Fungi</taxon>
        <taxon>Dikarya</taxon>
        <taxon>Ascomycota</taxon>
        <taxon>Pezizomycotina</taxon>
        <taxon>Leotiomycetes</taxon>
        <taxon>Helotiales</taxon>
        <taxon>Sclerotiniaceae</taxon>
        <taxon>Sclerotinia</taxon>
    </lineage>
</organism>
<reference evidence="3" key="1">
    <citation type="journal article" date="2011" name="PLoS Genet.">
        <title>Genomic analysis of the necrotrophic fungal pathogens Sclerotinia sclerotiorum and Botrytis cinerea.</title>
        <authorList>
            <person name="Amselem J."/>
            <person name="Cuomo C.A."/>
            <person name="van Kan J.A."/>
            <person name="Viaud M."/>
            <person name="Benito E.P."/>
            <person name="Couloux A."/>
            <person name="Coutinho P.M."/>
            <person name="de Vries R.P."/>
            <person name="Dyer P.S."/>
            <person name="Fillinger S."/>
            <person name="Fournier E."/>
            <person name="Gout L."/>
            <person name="Hahn M."/>
            <person name="Kohn L."/>
            <person name="Lapalu N."/>
            <person name="Plummer K.M."/>
            <person name="Pradier J.M."/>
            <person name="Quevillon E."/>
            <person name="Sharon A."/>
            <person name="Simon A."/>
            <person name="ten Have A."/>
            <person name="Tudzynski B."/>
            <person name="Tudzynski P."/>
            <person name="Wincker P."/>
            <person name="Andrew M."/>
            <person name="Anthouard V."/>
            <person name="Beever R.E."/>
            <person name="Beffa R."/>
            <person name="Benoit I."/>
            <person name="Bouzid O."/>
            <person name="Brault B."/>
            <person name="Chen Z."/>
            <person name="Choquer M."/>
            <person name="Collemare J."/>
            <person name="Cotton P."/>
            <person name="Danchin E.G."/>
            <person name="Da Silva C."/>
            <person name="Gautier A."/>
            <person name="Giraud C."/>
            <person name="Giraud T."/>
            <person name="Gonzalez C."/>
            <person name="Grossetete S."/>
            <person name="Guldener U."/>
            <person name="Henrissat B."/>
            <person name="Howlett B.J."/>
            <person name="Kodira C."/>
            <person name="Kretschmer M."/>
            <person name="Lappartient A."/>
            <person name="Leroch M."/>
            <person name="Levis C."/>
            <person name="Mauceli E."/>
            <person name="Neuveglise C."/>
            <person name="Oeser B."/>
            <person name="Pearson M."/>
            <person name="Poulain J."/>
            <person name="Poussereau N."/>
            <person name="Quesneville H."/>
            <person name="Rascle C."/>
            <person name="Schumacher J."/>
            <person name="Segurens B."/>
            <person name="Sexton A."/>
            <person name="Silva E."/>
            <person name="Sirven C."/>
            <person name="Soanes D.M."/>
            <person name="Talbot N.J."/>
            <person name="Templeton M."/>
            <person name="Yandava C."/>
            <person name="Yarden O."/>
            <person name="Zeng Q."/>
            <person name="Rollins J.A."/>
            <person name="Lebrun M.H."/>
            <person name="Dickman M."/>
        </authorList>
    </citation>
    <scope>NUCLEOTIDE SEQUENCE [LARGE SCALE GENOMIC DNA]</scope>
    <source>
        <strain evidence="3">ATCC 18683 / 1980 / Ss-1</strain>
    </source>
</reference>
<accession>A7EKS5</accession>
<sequence length="151" mass="16826">MRAVCEYVTCPSSVTYRTLSISVIVENTYGSEDVSDNEGSSIRSKTSKRIRLSERYFGLRDNLLIKLGKVSGEFIVNVQFKKRKSFKGYGPAKKRQCGEGTYERSSNAESPGRETSYQDNANSVGWYVGQRSRSNLKYEVGALDVAINPVG</sequence>
<feature type="region of interest" description="Disordered" evidence="1">
    <location>
        <begin position="87"/>
        <end position="119"/>
    </location>
</feature>
<gene>
    <name evidence="2" type="ORF">SS1G_05922</name>
</gene>
<proteinExistence type="predicted"/>